<dbReference type="InterPro" id="IPR052019">
    <property type="entry name" value="F420H2_bilvrd_red/Heme_oxyg"/>
</dbReference>
<dbReference type="AlphaFoldDB" id="A0A917ZK27"/>
<dbReference type="InterPro" id="IPR012349">
    <property type="entry name" value="Split_barrel_FMN-bd"/>
</dbReference>
<dbReference type="InterPro" id="IPR011576">
    <property type="entry name" value="Pyridox_Oxase_N"/>
</dbReference>
<accession>A0A917ZK27</accession>
<protein>
    <submittedName>
        <fullName evidence="3">PPOX class F420-dependent enzyme</fullName>
    </submittedName>
</protein>
<keyword evidence="1" id="KW-0560">Oxidoreductase</keyword>
<evidence type="ECO:0000259" key="2">
    <source>
        <dbReference type="Pfam" id="PF01243"/>
    </source>
</evidence>
<dbReference type="GO" id="GO:0005829">
    <property type="term" value="C:cytosol"/>
    <property type="evidence" value="ECO:0007669"/>
    <property type="project" value="TreeGrafter"/>
</dbReference>
<name>A0A917ZK27_9ACTN</name>
<evidence type="ECO:0000313" key="4">
    <source>
        <dbReference type="Proteomes" id="UP000641932"/>
    </source>
</evidence>
<gene>
    <name evidence="3" type="ORF">GCM10012280_17620</name>
</gene>
<dbReference type="GO" id="GO:0070967">
    <property type="term" value="F:coenzyme F420 binding"/>
    <property type="evidence" value="ECO:0007669"/>
    <property type="project" value="TreeGrafter"/>
</dbReference>
<feature type="domain" description="Pyridoxamine 5'-phosphate oxidase N-terminal" evidence="2">
    <location>
        <begin position="15"/>
        <end position="132"/>
    </location>
</feature>
<dbReference type="SUPFAM" id="SSF50475">
    <property type="entry name" value="FMN-binding split barrel"/>
    <property type="match status" value="1"/>
</dbReference>
<dbReference type="Pfam" id="PF01243">
    <property type="entry name" value="PNPOx_N"/>
    <property type="match status" value="1"/>
</dbReference>
<organism evidence="3 4">
    <name type="scientific">Wenjunlia tyrosinilytica</name>
    <dbReference type="NCBI Taxonomy" id="1544741"/>
    <lineage>
        <taxon>Bacteria</taxon>
        <taxon>Bacillati</taxon>
        <taxon>Actinomycetota</taxon>
        <taxon>Actinomycetes</taxon>
        <taxon>Kitasatosporales</taxon>
        <taxon>Streptomycetaceae</taxon>
        <taxon>Wenjunlia</taxon>
    </lineage>
</organism>
<dbReference type="NCBIfam" id="TIGR03618">
    <property type="entry name" value="Rv1155_F420"/>
    <property type="match status" value="1"/>
</dbReference>
<dbReference type="InterPro" id="IPR019920">
    <property type="entry name" value="F420-binding_dom_put"/>
</dbReference>
<sequence>MYGARMAIDLRAPGDAFLSFWRERHLCTLTTLRPDGTPHVVPVGATFDPATGIARVITSRTSAKARNVAAAGKAVVAVCQVDRARWSTLEGTAVVRTDPESVADAERRYAERYREPRPNPERVVIEITVERALGRP</sequence>
<reference evidence="3" key="1">
    <citation type="journal article" date="2014" name="Int. J. Syst. Evol. Microbiol.">
        <title>Complete genome sequence of Corynebacterium casei LMG S-19264T (=DSM 44701T), isolated from a smear-ripened cheese.</title>
        <authorList>
            <consortium name="US DOE Joint Genome Institute (JGI-PGF)"/>
            <person name="Walter F."/>
            <person name="Albersmeier A."/>
            <person name="Kalinowski J."/>
            <person name="Ruckert C."/>
        </authorList>
    </citation>
    <scope>NUCLEOTIDE SEQUENCE</scope>
    <source>
        <strain evidence="3">CGMCC 4.7201</strain>
    </source>
</reference>
<dbReference type="PANTHER" id="PTHR35176:SF1">
    <property type="entry name" value="F420H(2)-DEPENDENT BILIVERDIN REDUCTASE"/>
    <property type="match status" value="1"/>
</dbReference>
<dbReference type="Gene3D" id="2.30.110.10">
    <property type="entry name" value="Electron Transport, Fmn-binding Protein, Chain A"/>
    <property type="match status" value="1"/>
</dbReference>
<keyword evidence="4" id="KW-1185">Reference proteome</keyword>
<comment type="caution">
    <text evidence="3">The sequence shown here is derived from an EMBL/GenBank/DDBJ whole genome shotgun (WGS) entry which is preliminary data.</text>
</comment>
<reference evidence="3" key="2">
    <citation type="submission" date="2020-09" db="EMBL/GenBank/DDBJ databases">
        <authorList>
            <person name="Sun Q."/>
            <person name="Zhou Y."/>
        </authorList>
    </citation>
    <scope>NUCLEOTIDE SEQUENCE</scope>
    <source>
        <strain evidence="3">CGMCC 4.7201</strain>
    </source>
</reference>
<dbReference type="GO" id="GO:0016627">
    <property type="term" value="F:oxidoreductase activity, acting on the CH-CH group of donors"/>
    <property type="evidence" value="ECO:0007669"/>
    <property type="project" value="TreeGrafter"/>
</dbReference>
<dbReference type="EMBL" id="BMMS01000006">
    <property type="protein sequence ID" value="GGO84954.1"/>
    <property type="molecule type" value="Genomic_DNA"/>
</dbReference>
<dbReference type="PANTHER" id="PTHR35176">
    <property type="entry name" value="HEME OXYGENASE HI_0854-RELATED"/>
    <property type="match status" value="1"/>
</dbReference>
<proteinExistence type="predicted"/>
<evidence type="ECO:0000256" key="1">
    <source>
        <dbReference type="ARBA" id="ARBA00023002"/>
    </source>
</evidence>
<dbReference type="Proteomes" id="UP000641932">
    <property type="component" value="Unassembled WGS sequence"/>
</dbReference>
<evidence type="ECO:0000313" key="3">
    <source>
        <dbReference type="EMBL" id="GGO84954.1"/>
    </source>
</evidence>